<dbReference type="PANTHER" id="PTHR10010">
    <property type="entry name" value="SOLUTE CARRIER FAMILY 34 SODIUM PHOSPHATE , MEMBER 2-RELATED"/>
    <property type="match status" value="1"/>
</dbReference>
<keyword evidence="4 7" id="KW-1133">Transmembrane helix</keyword>
<dbReference type="Pfam" id="PF02690">
    <property type="entry name" value="Na_Pi_cotrans"/>
    <property type="match status" value="2"/>
</dbReference>
<dbReference type="Proteomes" id="UP000242949">
    <property type="component" value="Unassembled WGS sequence"/>
</dbReference>
<dbReference type="OrthoDB" id="9763003at2"/>
<feature type="transmembrane region" description="Helical" evidence="7">
    <location>
        <begin position="7"/>
        <end position="27"/>
    </location>
</feature>
<feature type="transmembrane region" description="Helical" evidence="7">
    <location>
        <begin position="139"/>
        <end position="157"/>
    </location>
</feature>
<dbReference type="InterPro" id="IPR004633">
    <property type="entry name" value="NaPi_cotrn-rel/YqeW-like"/>
</dbReference>
<keyword evidence="3 7" id="KW-0812">Transmembrane</keyword>
<evidence type="ECO:0000313" key="10">
    <source>
        <dbReference type="Proteomes" id="UP000242949"/>
    </source>
</evidence>
<keyword evidence="10" id="KW-1185">Reference proteome</keyword>
<evidence type="ECO:0000256" key="1">
    <source>
        <dbReference type="ARBA" id="ARBA00004651"/>
    </source>
</evidence>
<evidence type="ECO:0000256" key="2">
    <source>
        <dbReference type="ARBA" id="ARBA00022475"/>
    </source>
</evidence>
<feature type="transmembrane region" description="Helical" evidence="7">
    <location>
        <begin position="216"/>
        <end position="238"/>
    </location>
</feature>
<dbReference type="InterPro" id="IPR026022">
    <property type="entry name" value="PhoU_dom"/>
</dbReference>
<evidence type="ECO:0000313" key="9">
    <source>
        <dbReference type="EMBL" id="SDB98964.1"/>
    </source>
</evidence>
<feature type="transmembrane region" description="Helical" evidence="7">
    <location>
        <begin position="177"/>
        <end position="204"/>
    </location>
</feature>
<keyword evidence="2" id="KW-1003">Cell membrane</keyword>
<name>A0A1G6HXP0_9BACI</name>
<dbReference type="InterPro" id="IPR038078">
    <property type="entry name" value="PhoU-like_sf"/>
</dbReference>
<evidence type="ECO:0000259" key="8">
    <source>
        <dbReference type="Pfam" id="PF01895"/>
    </source>
</evidence>
<evidence type="ECO:0000256" key="6">
    <source>
        <dbReference type="SAM" id="Coils"/>
    </source>
</evidence>
<dbReference type="NCBIfam" id="TIGR00704">
    <property type="entry name" value="NaPi_cotrn_rel"/>
    <property type="match status" value="1"/>
</dbReference>
<evidence type="ECO:0000256" key="7">
    <source>
        <dbReference type="SAM" id="Phobius"/>
    </source>
</evidence>
<dbReference type="PANTHER" id="PTHR10010:SF46">
    <property type="entry name" value="SODIUM-DEPENDENT PHOSPHATE TRANSPORT PROTEIN 2B"/>
    <property type="match status" value="1"/>
</dbReference>
<feature type="domain" description="PhoU" evidence="8">
    <location>
        <begin position="453"/>
        <end position="538"/>
    </location>
</feature>
<dbReference type="Gene3D" id="1.20.58.220">
    <property type="entry name" value="Phosphate transport system protein phou homolog 2, domain 2"/>
    <property type="match status" value="1"/>
</dbReference>
<dbReference type="GO" id="GO:0044341">
    <property type="term" value="P:sodium-dependent phosphate transport"/>
    <property type="evidence" value="ECO:0007669"/>
    <property type="project" value="InterPro"/>
</dbReference>
<feature type="coiled-coil region" evidence="6">
    <location>
        <begin position="475"/>
        <end position="502"/>
    </location>
</feature>
<organism evidence="9 10">
    <name type="scientific">Pelagirhabdus alkalitolerans</name>
    <dbReference type="NCBI Taxonomy" id="1612202"/>
    <lineage>
        <taxon>Bacteria</taxon>
        <taxon>Bacillati</taxon>
        <taxon>Bacillota</taxon>
        <taxon>Bacilli</taxon>
        <taxon>Bacillales</taxon>
        <taxon>Bacillaceae</taxon>
        <taxon>Pelagirhabdus</taxon>
    </lineage>
</organism>
<sequence length="548" mass="60153">MEIEIQNVLFEFFGGLGIFLLGIKYMGDGLQKTAGDRLKDLLDKFTSNPFMGVLSGIIVTILLQTSTGTTVLAVGLVNAGFMTLRQSIGVIMGANVGTTFTAFIIGIKIEEYALPIVAVGALMLFFFKNQKLLNYGQTIFGFGALFLGLDLMGSGLYPLRYLQAFQDLMVQLSDQPLLGVMIGALFTFLVQSSSGTIGILQNLYGQGAMELQEAMPILFGNNIGTTITAIIASIGASIAARRAALTHVIFNLTGAIIIILLLRPYTALIAMIQESLGLNAEMTVAFAHGIFNVANLIISFPFIGLLAYLVTKLIPGEDSAIEFKPTHLDPIFIKQSPAVALDQAREEIIRMGDYAYRGLTETALFLNNHETKHSDNAFQLENALNKLDREITDYLVHLSVSQLSDADSERHTAMMDAVRDIERIGDHFENIIELIQFKISSKIVLTDDAKQDLNHMIELTNSTVKKAVEALSTMNREDALEVVKLENNIDRLEKKYRKSHIIRLNEGKCSGSSGIVYVDILSNLERIGDHALNIAEEVLGEKIPETVH</sequence>
<accession>A0A1G6HXP0</accession>
<protein>
    <submittedName>
        <fullName evidence="9">Phosphate:Na+ symporter</fullName>
    </submittedName>
</protein>
<reference evidence="10" key="1">
    <citation type="submission" date="2016-09" db="EMBL/GenBank/DDBJ databases">
        <authorList>
            <person name="Varghese N."/>
            <person name="Submissions S."/>
        </authorList>
    </citation>
    <scope>NUCLEOTIDE SEQUENCE [LARGE SCALE GENOMIC DNA]</scope>
    <source>
        <strain evidence="10">S5</strain>
    </source>
</reference>
<dbReference type="EMBL" id="FMYI01000003">
    <property type="protein sequence ID" value="SDB98964.1"/>
    <property type="molecule type" value="Genomic_DNA"/>
</dbReference>
<gene>
    <name evidence="9" type="ORF">SAMN05421734_103271</name>
</gene>
<dbReference type="SUPFAM" id="SSF109755">
    <property type="entry name" value="PhoU-like"/>
    <property type="match status" value="1"/>
</dbReference>
<dbReference type="GO" id="GO:0005436">
    <property type="term" value="F:sodium:phosphate symporter activity"/>
    <property type="evidence" value="ECO:0007669"/>
    <property type="project" value="InterPro"/>
</dbReference>
<feature type="domain" description="PhoU" evidence="8">
    <location>
        <begin position="348"/>
        <end position="434"/>
    </location>
</feature>
<comment type="subcellular location">
    <subcellularLocation>
        <location evidence="1">Cell membrane</location>
        <topology evidence="1">Multi-pass membrane protein</topology>
    </subcellularLocation>
</comment>
<feature type="transmembrane region" description="Helical" evidence="7">
    <location>
        <begin position="244"/>
        <end position="262"/>
    </location>
</feature>
<dbReference type="InterPro" id="IPR003841">
    <property type="entry name" value="Na/Pi_transpt"/>
</dbReference>
<dbReference type="AlphaFoldDB" id="A0A1G6HXP0"/>
<keyword evidence="5 7" id="KW-0472">Membrane</keyword>
<evidence type="ECO:0000256" key="4">
    <source>
        <dbReference type="ARBA" id="ARBA00022989"/>
    </source>
</evidence>
<dbReference type="NCBIfam" id="NF037997">
    <property type="entry name" value="Na_Pi_symport"/>
    <property type="match status" value="1"/>
</dbReference>
<evidence type="ECO:0000256" key="3">
    <source>
        <dbReference type="ARBA" id="ARBA00022692"/>
    </source>
</evidence>
<feature type="transmembrane region" description="Helical" evidence="7">
    <location>
        <begin position="50"/>
        <end position="76"/>
    </location>
</feature>
<feature type="transmembrane region" description="Helical" evidence="7">
    <location>
        <begin position="283"/>
        <end position="310"/>
    </location>
</feature>
<dbReference type="RefSeq" id="WP_090794540.1">
    <property type="nucleotide sequence ID" value="NZ_FMYI01000003.1"/>
</dbReference>
<feature type="transmembrane region" description="Helical" evidence="7">
    <location>
        <begin position="112"/>
        <end position="127"/>
    </location>
</feature>
<dbReference type="Pfam" id="PF01895">
    <property type="entry name" value="PhoU"/>
    <property type="match status" value="2"/>
</dbReference>
<evidence type="ECO:0000256" key="5">
    <source>
        <dbReference type="ARBA" id="ARBA00023136"/>
    </source>
</evidence>
<feature type="transmembrane region" description="Helical" evidence="7">
    <location>
        <begin position="88"/>
        <end position="106"/>
    </location>
</feature>
<proteinExistence type="predicted"/>
<dbReference type="GO" id="GO:0005886">
    <property type="term" value="C:plasma membrane"/>
    <property type="evidence" value="ECO:0007669"/>
    <property type="project" value="UniProtKB-SubCell"/>
</dbReference>
<dbReference type="STRING" id="1612202.SAMN05421734_103271"/>
<keyword evidence="6" id="KW-0175">Coiled coil</keyword>